<evidence type="ECO:0000259" key="3">
    <source>
        <dbReference type="SMART" id="SM00822"/>
    </source>
</evidence>
<name>A0A518EM80_9BACT</name>
<dbReference type="Proteomes" id="UP000320390">
    <property type="component" value="Chromosome"/>
</dbReference>
<dbReference type="SUPFAM" id="SSF51735">
    <property type="entry name" value="NAD(P)-binding Rossmann-fold domains"/>
    <property type="match status" value="1"/>
</dbReference>
<dbReference type="SMART" id="SM00822">
    <property type="entry name" value="PKS_KR"/>
    <property type="match status" value="1"/>
</dbReference>
<dbReference type="Pfam" id="PF13561">
    <property type="entry name" value="adh_short_C2"/>
    <property type="match status" value="1"/>
</dbReference>
<evidence type="ECO:0000256" key="2">
    <source>
        <dbReference type="ARBA" id="ARBA00023002"/>
    </source>
</evidence>
<dbReference type="CDD" id="cd05233">
    <property type="entry name" value="SDR_c"/>
    <property type="match status" value="1"/>
</dbReference>
<keyword evidence="2 4" id="KW-0560">Oxidoreductase</keyword>
<reference evidence="4 5" key="1">
    <citation type="submission" date="2019-02" db="EMBL/GenBank/DDBJ databases">
        <title>Deep-cultivation of Planctomycetes and their phenomic and genomic characterization uncovers novel biology.</title>
        <authorList>
            <person name="Wiegand S."/>
            <person name="Jogler M."/>
            <person name="Boedeker C."/>
            <person name="Pinto D."/>
            <person name="Vollmers J."/>
            <person name="Rivas-Marin E."/>
            <person name="Kohn T."/>
            <person name="Peeters S.H."/>
            <person name="Heuer A."/>
            <person name="Rast P."/>
            <person name="Oberbeckmann S."/>
            <person name="Bunk B."/>
            <person name="Jeske O."/>
            <person name="Meyerdierks A."/>
            <person name="Storesund J.E."/>
            <person name="Kallscheuer N."/>
            <person name="Luecker S."/>
            <person name="Lage O.M."/>
            <person name="Pohl T."/>
            <person name="Merkel B.J."/>
            <person name="Hornburger P."/>
            <person name="Mueller R.-W."/>
            <person name="Bruemmer F."/>
            <person name="Labrenz M."/>
            <person name="Spormann A.M."/>
            <person name="Op den Camp H."/>
            <person name="Overmann J."/>
            <person name="Amann R."/>
            <person name="Jetten M.S.M."/>
            <person name="Mascher T."/>
            <person name="Medema M.H."/>
            <person name="Devos D.P."/>
            <person name="Kaster A.-K."/>
            <person name="Ovreas L."/>
            <person name="Rohde M."/>
            <person name="Galperin M.Y."/>
            <person name="Jogler C."/>
        </authorList>
    </citation>
    <scope>NUCLEOTIDE SEQUENCE [LARGE SCALE GENOMIC DNA]</scope>
    <source>
        <strain evidence="4 5">Poly30</strain>
    </source>
</reference>
<dbReference type="GO" id="GO:0004316">
    <property type="term" value="F:3-oxoacyl-[acyl-carrier-protein] reductase (NADPH) activity"/>
    <property type="evidence" value="ECO:0007669"/>
    <property type="project" value="UniProtKB-EC"/>
</dbReference>
<evidence type="ECO:0000256" key="1">
    <source>
        <dbReference type="ARBA" id="ARBA00006484"/>
    </source>
</evidence>
<dbReference type="InterPro" id="IPR057326">
    <property type="entry name" value="KR_dom"/>
</dbReference>
<dbReference type="EMBL" id="CP036434">
    <property type="protein sequence ID" value="QDV05190.1"/>
    <property type="molecule type" value="Genomic_DNA"/>
</dbReference>
<dbReference type="EC" id="1.1.1.100" evidence="4"/>
<dbReference type="PANTHER" id="PTHR43477:SF1">
    <property type="entry name" value="DIHYDROANTICAPSIN 7-DEHYDROGENASE"/>
    <property type="match status" value="1"/>
</dbReference>
<proteinExistence type="inferred from homology"/>
<dbReference type="InterPro" id="IPR036291">
    <property type="entry name" value="NAD(P)-bd_dom_sf"/>
</dbReference>
<dbReference type="RefSeq" id="WP_419190902.1">
    <property type="nucleotide sequence ID" value="NZ_CP036434.1"/>
</dbReference>
<comment type="similarity">
    <text evidence="1">Belongs to the short-chain dehydrogenases/reductases (SDR) family.</text>
</comment>
<organism evidence="4 5">
    <name type="scientific">Saltatorellus ferox</name>
    <dbReference type="NCBI Taxonomy" id="2528018"/>
    <lineage>
        <taxon>Bacteria</taxon>
        <taxon>Pseudomonadati</taxon>
        <taxon>Planctomycetota</taxon>
        <taxon>Planctomycetia</taxon>
        <taxon>Planctomycetia incertae sedis</taxon>
        <taxon>Saltatorellus</taxon>
    </lineage>
</organism>
<dbReference type="InterPro" id="IPR051122">
    <property type="entry name" value="SDR_DHRS6-like"/>
</dbReference>
<protein>
    <submittedName>
        <fullName evidence="4">3-oxoacyl-[acyl-carrier-protein] reductase FabG</fullName>
        <ecNumber evidence="4">1.1.1.100</ecNumber>
    </submittedName>
</protein>
<dbReference type="PANTHER" id="PTHR43477">
    <property type="entry name" value="DIHYDROANTICAPSIN 7-DEHYDROGENASE"/>
    <property type="match status" value="1"/>
</dbReference>
<accession>A0A518EM80</accession>
<feature type="domain" description="Ketoreductase" evidence="3">
    <location>
        <begin position="4"/>
        <end position="185"/>
    </location>
</feature>
<dbReference type="InterPro" id="IPR002347">
    <property type="entry name" value="SDR_fam"/>
</dbReference>
<dbReference type="FunFam" id="3.40.50.720:FF:000084">
    <property type="entry name" value="Short-chain dehydrogenase reductase"/>
    <property type="match status" value="1"/>
</dbReference>
<sequence length="244" mass="25201">MEGHAYIVLGATGGIGSALVDRIHARGGKIVLGARDEERLKALGSRVDSPFRSIDAAEPADVQSLIDLCLETHGRFDGIVNSVGSILLRPAHMMKIEDFDQTVRVNLRTAFAVVQTATKALRKEGGSIVLVSTAAARTGLPNHEAIAAAKAGVQGLALSAAASYASAGIRVNVVAPGLIDTPLAASITGSEKALEASRGMHPLGRIGQPDEVASAIEWLLDPAQSFVTGQILGVDGGLGTVRSR</sequence>
<keyword evidence="5" id="KW-1185">Reference proteome</keyword>
<evidence type="ECO:0000313" key="5">
    <source>
        <dbReference type="Proteomes" id="UP000320390"/>
    </source>
</evidence>
<dbReference type="AlphaFoldDB" id="A0A518EM80"/>
<dbReference type="PRINTS" id="PR00081">
    <property type="entry name" value="GDHRDH"/>
</dbReference>
<evidence type="ECO:0000313" key="4">
    <source>
        <dbReference type="EMBL" id="QDV05190.1"/>
    </source>
</evidence>
<dbReference type="Gene3D" id="3.40.50.720">
    <property type="entry name" value="NAD(P)-binding Rossmann-like Domain"/>
    <property type="match status" value="1"/>
</dbReference>
<gene>
    <name evidence="4" type="primary">fabG_1</name>
    <name evidence="4" type="ORF">Poly30_06860</name>
</gene>